<feature type="region of interest" description="Disordered" evidence="7">
    <location>
        <begin position="1"/>
        <end position="24"/>
    </location>
</feature>
<dbReference type="EMBL" id="DS113603">
    <property type="protein sequence ID" value="EAY00399.1"/>
    <property type="molecule type" value="Genomic_DNA"/>
</dbReference>
<keyword evidence="12" id="KW-1185">Reference proteome</keyword>
<dbReference type="InParanoid" id="A2F3Y3"/>
<dbReference type="GO" id="GO:0006182">
    <property type="term" value="P:cGMP biosynthetic process"/>
    <property type="evidence" value="ECO:0000318"/>
    <property type="project" value="GO_Central"/>
</dbReference>
<keyword evidence="3" id="KW-0547">Nucleotide-binding</keyword>
<name>A2F3Y3_TRIV3</name>
<feature type="domain" description="PAS" evidence="9">
    <location>
        <begin position="1239"/>
        <end position="1296"/>
    </location>
</feature>
<feature type="domain" description="Guanylate cyclase" evidence="10">
    <location>
        <begin position="1390"/>
        <end position="1522"/>
    </location>
</feature>
<dbReference type="InterPro" id="IPR029787">
    <property type="entry name" value="Nucleotide_cyclase"/>
</dbReference>
<dbReference type="STRING" id="5722.A2F3Y3"/>
<dbReference type="CDD" id="cd00130">
    <property type="entry name" value="PAS"/>
    <property type="match status" value="1"/>
</dbReference>
<dbReference type="GO" id="GO:0000166">
    <property type="term" value="F:nucleotide binding"/>
    <property type="evidence" value="ECO:0007669"/>
    <property type="project" value="UniProtKB-KW"/>
</dbReference>
<evidence type="ECO:0000256" key="1">
    <source>
        <dbReference type="ARBA" id="ARBA00004370"/>
    </source>
</evidence>
<dbReference type="InterPro" id="IPR050401">
    <property type="entry name" value="Cyclic_nucleotide_synthase"/>
</dbReference>
<sequence length="1592" mass="181904">MKAGDSIASILHSRSQSTTGSNEQRQKIVSAQFSVMDKIFPLLNEMLKTGKVPGIIEHFLVIHIFFQIFAFSLWPAFTFLKLTDKIDDVIGLWIYRIAFLSEISQKVSSLTVSLILFSILIFLFIFSFGLELFIFFKIRRFNKILLHFARTCFDVIPMLTLLPITSWLGLSLKYAIKDKTTPYIVYTAISFIYFVIVLFAHHVQSYFSASLPYIPSSHITCWSGVFHFEFLAIPAFIMLVSYIADFFPNYFMLIVMLVKIAYNIFMIYNIYFFPFSHIQMNDFFCALFMAVNVLDVIKMLDLFNFSIRFWILLVASVSSFFVCLIISKLIFKWRIAKICRMLDFDILDTIEIDESDIRDHAIDLTGNNLVDEKLRHLYHGLGLDRSSVKCEMYFRIGLANRCNLFLNWSLIKFAAEYHKTAHMYTIITQFLSFYPCEARFLSSFFNHTCTMPLNFTERFLMFQINIIKQLRQSSASREVAELLMALKTKANTIIDDVRKFWITCPDEMNVFYDIQMRTKYVRELYSEAMEHYPNNVKICESYSSFLVEGAMDFKEGVKMRHRANLLEQGKNLVVDFSFRSLVRAYPEYLKKNVMNVQGQFIQKRTGNNDSANSTSLSNSSNKNSNMSSGTIDGVLDPEIEEVVARNCFTYHRLRLEFQNCLENRKIKYDKHLHGAILWSLFCVVLSIFFIAFYYNRYNERLQSIQRLINIGRTKYNLDASFLSSIMKMLAGLGAIQPSMIDQVNVRSGSPYEIDVKDGDGEVSRFSDSMTNNLSIYMNDLMGLAQDGREIEVIFTEFVDTVVPIYQCNGINLMKNSYNETLKELFIRIAKYLSGLHTSTPDALANDDRACETIANVPNSNTYYRLLSFRILKFLKTLEVDDRSLNKMLMILIPCLYAVLTIPPLYLYLALCLKELRSVHGLLVNLNQPTRETASKSLSKIDSEEITLKDTMKSKIMLTNSLYFFALLPVINAVMFRIVPFVCINQNSIYNNYNYWAFYSSARSTDAMQAVIWSIFSVGIGKGFPEMAFNRSTYVEVANTALHALIDDNNNLLRGGENNPSCIGFTDDIDKYNIRAYCVTDNFDSVDHSDYMCSSLDSVITSLFAYLNLVLQDPENATLAKDTDMANAFHLTNTHIIERTWQSTEAINSLAKKELSKFRRNMCLICVACIGVSIIITFGLYSAFGRIEIMYKGELQQLRRVAPLMLSQSQPMMNYITHKDDQKKVEDMAPTKSIVYLSKDSVIFLNKNLNIETINTATTDIFGYTPDQILGQPFNTILSEGANEEFYKTVEMMKTGQCALTYMHSFQGVTDDDQVLPVHVTLIGIPDTNSHLPKAFVAILRNESELIRQRQVAETAKAQSEKLLYQILPRDIVVRLNRGETDINFTVPSATIIFIDIVKFSNYAATLTPAEIMEHLSIIFAKFDTLVKKYPLITKIKLIGDVYMAAGGLFNPDENPQNHAIQVINFALEALMVLEEANNQFNASLMVRIGVNTNGPLIAGVLGTDKPVFDIIGDPINVASRLQSTAVPGTIQISQETFDLISNMNYNVEKRGEIELKGKGKKTAYVVRPLAMSSFFSISQEMDETQTQKQPQN</sequence>
<keyword evidence="2 8" id="KW-0812">Transmembrane</keyword>
<feature type="region of interest" description="Disordered" evidence="7">
    <location>
        <begin position="604"/>
        <end position="627"/>
    </location>
</feature>
<protein>
    <submittedName>
        <fullName evidence="11">Adenylate and Guanylate cyclase catalytic domain containing protein</fullName>
    </submittedName>
</protein>
<feature type="transmembrane region" description="Helical" evidence="8">
    <location>
        <begin position="961"/>
        <end position="986"/>
    </location>
</feature>
<evidence type="ECO:0000313" key="11">
    <source>
        <dbReference type="EMBL" id="EAY00399.1"/>
    </source>
</evidence>
<dbReference type="Gene3D" id="3.30.450.20">
    <property type="entry name" value="PAS domain"/>
    <property type="match status" value="1"/>
</dbReference>
<dbReference type="GO" id="GO:0005886">
    <property type="term" value="C:plasma membrane"/>
    <property type="evidence" value="ECO:0000318"/>
    <property type="project" value="GO_Central"/>
</dbReference>
<evidence type="ECO:0000256" key="7">
    <source>
        <dbReference type="SAM" id="MobiDB-lite"/>
    </source>
</evidence>
<dbReference type="GO" id="GO:0004383">
    <property type="term" value="F:guanylate cyclase activity"/>
    <property type="evidence" value="ECO:0000318"/>
    <property type="project" value="GO_Central"/>
</dbReference>
<feature type="compositionally biased region" description="Polar residues" evidence="7">
    <location>
        <begin position="12"/>
        <end position="24"/>
    </location>
</feature>
<keyword evidence="6" id="KW-0456">Lyase</keyword>
<keyword evidence="4 8" id="KW-1133">Transmembrane helix</keyword>
<dbReference type="InterPro" id="IPR035965">
    <property type="entry name" value="PAS-like_dom_sf"/>
</dbReference>
<dbReference type="PROSITE" id="PS50112">
    <property type="entry name" value="PAS"/>
    <property type="match status" value="1"/>
</dbReference>
<feature type="transmembrane region" description="Helical" evidence="8">
    <location>
        <begin position="250"/>
        <end position="271"/>
    </location>
</feature>
<evidence type="ECO:0000256" key="5">
    <source>
        <dbReference type="ARBA" id="ARBA00023136"/>
    </source>
</evidence>
<evidence type="ECO:0000313" key="12">
    <source>
        <dbReference type="Proteomes" id="UP000001542"/>
    </source>
</evidence>
<feature type="transmembrane region" description="Helical" evidence="8">
    <location>
        <begin position="309"/>
        <end position="331"/>
    </location>
</feature>
<feature type="transmembrane region" description="Helical" evidence="8">
    <location>
        <begin position="114"/>
        <end position="136"/>
    </location>
</feature>
<dbReference type="Proteomes" id="UP000001542">
    <property type="component" value="Unassembled WGS sequence"/>
</dbReference>
<dbReference type="Gene3D" id="3.30.70.1230">
    <property type="entry name" value="Nucleotide cyclase"/>
    <property type="match status" value="1"/>
</dbReference>
<feature type="transmembrane region" description="Helical" evidence="8">
    <location>
        <begin position="887"/>
        <end position="908"/>
    </location>
</feature>
<dbReference type="GO" id="GO:0007168">
    <property type="term" value="P:receptor guanylyl cyclase signaling pathway"/>
    <property type="evidence" value="ECO:0000318"/>
    <property type="project" value="GO_Central"/>
</dbReference>
<dbReference type="VEuPathDB" id="TrichDB:TVAG_291050"/>
<evidence type="ECO:0000256" key="2">
    <source>
        <dbReference type="ARBA" id="ARBA00022692"/>
    </source>
</evidence>
<dbReference type="Pfam" id="PF00211">
    <property type="entry name" value="Guanylate_cyc"/>
    <property type="match status" value="1"/>
</dbReference>
<evidence type="ECO:0000256" key="6">
    <source>
        <dbReference type="ARBA" id="ARBA00023239"/>
    </source>
</evidence>
<dbReference type="OrthoDB" id="10261550at2759"/>
<dbReference type="SUPFAM" id="SSF55073">
    <property type="entry name" value="Nucleotide cyclase"/>
    <property type="match status" value="1"/>
</dbReference>
<evidence type="ECO:0000256" key="3">
    <source>
        <dbReference type="ARBA" id="ARBA00022741"/>
    </source>
</evidence>
<reference evidence="11" key="1">
    <citation type="submission" date="2006-10" db="EMBL/GenBank/DDBJ databases">
        <authorList>
            <person name="Amadeo P."/>
            <person name="Zhao Q."/>
            <person name="Wortman J."/>
            <person name="Fraser-Liggett C."/>
            <person name="Carlton J."/>
        </authorList>
    </citation>
    <scope>NUCLEOTIDE SEQUENCE</scope>
    <source>
        <strain evidence="11">G3</strain>
    </source>
</reference>
<dbReference type="SUPFAM" id="SSF55785">
    <property type="entry name" value="PYP-like sensor domain (PAS domain)"/>
    <property type="match status" value="1"/>
</dbReference>
<keyword evidence="5 8" id="KW-0472">Membrane</keyword>
<comment type="subcellular location">
    <subcellularLocation>
        <location evidence="1">Membrane</location>
    </subcellularLocation>
</comment>
<accession>A2F3Y3</accession>
<dbReference type="KEGG" id="tva:4758219"/>
<evidence type="ECO:0000256" key="4">
    <source>
        <dbReference type="ARBA" id="ARBA00022989"/>
    </source>
</evidence>
<evidence type="ECO:0000256" key="8">
    <source>
        <dbReference type="SAM" id="Phobius"/>
    </source>
</evidence>
<dbReference type="InterPro" id="IPR000014">
    <property type="entry name" value="PAS"/>
</dbReference>
<evidence type="ECO:0000259" key="10">
    <source>
        <dbReference type="PROSITE" id="PS50125"/>
    </source>
</evidence>
<dbReference type="SMART" id="SM00091">
    <property type="entry name" value="PAS"/>
    <property type="match status" value="1"/>
</dbReference>
<dbReference type="Pfam" id="PF13426">
    <property type="entry name" value="PAS_9"/>
    <property type="match status" value="1"/>
</dbReference>
<feature type="compositionally biased region" description="Low complexity" evidence="7">
    <location>
        <begin position="607"/>
        <end position="627"/>
    </location>
</feature>
<reference evidence="11" key="2">
    <citation type="journal article" date="2007" name="Science">
        <title>Draft genome sequence of the sexually transmitted pathogen Trichomonas vaginalis.</title>
        <authorList>
            <person name="Carlton J.M."/>
            <person name="Hirt R.P."/>
            <person name="Silva J.C."/>
            <person name="Delcher A.L."/>
            <person name="Schatz M."/>
            <person name="Zhao Q."/>
            <person name="Wortman J.R."/>
            <person name="Bidwell S.L."/>
            <person name="Alsmark U.C.M."/>
            <person name="Besteiro S."/>
            <person name="Sicheritz-Ponten T."/>
            <person name="Noel C.J."/>
            <person name="Dacks J.B."/>
            <person name="Foster P.G."/>
            <person name="Simillion C."/>
            <person name="Van de Peer Y."/>
            <person name="Miranda-Saavedra D."/>
            <person name="Barton G.J."/>
            <person name="Westrop G.D."/>
            <person name="Mueller S."/>
            <person name="Dessi D."/>
            <person name="Fiori P.L."/>
            <person name="Ren Q."/>
            <person name="Paulsen I."/>
            <person name="Zhang H."/>
            <person name="Bastida-Corcuera F.D."/>
            <person name="Simoes-Barbosa A."/>
            <person name="Brown M.T."/>
            <person name="Hayes R.D."/>
            <person name="Mukherjee M."/>
            <person name="Okumura C.Y."/>
            <person name="Schneider R."/>
            <person name="Smith A.J."/>
            <person name="Vanacova S."/>
            <person name="Villalvazo M."/>
            <person name="Haas B.J."/>
            <person name="Pertea M."/>
            <person name="Feldblyum T.V."/>
            <person name="Utterback T.R."/>
            <person name="Shu C.L."/>
            <person name="Osoegawa K."/>
            <person name="de Jong P.J."/>
            <person name="Hrdy I."/>
            <person name="Horvathova L."/>
            <person name="Zubacova Z."/>
            <person name="Dolezal P."/>
            <person name="Malik S.B."/>
            <person name="Logsdon J.M. Jr."/>
            <person name="Henze K."/>
            <person name="Gupta A."/>
            <person name="Wang C.C."/>
            <person name="Dunne R.L."/>
            <person name="Upcroft J.A."/>
            <person name="Upcroft P."/>
            <person name="White O."/>
            <person name="Salzberg S.L."/>
            <person name="Tang P."/>
            <person name="Chiu C.-H."/>
            <person name="Lee Y.-S."/>
            <person name="Embley T.M."/>
            <person name="Coombs G.H."/>
            <person name="Mottram J.C."/>
            <person name="Tachezy J."/>
            <person name="Fraser-Liggett C.M."/>
            <person name="Johnson P.J."/>
        </authorList>
    </citation>
    <scope>NUCLEOTIDE SEQUENCE [LARGE SCALE GENOMIC DNA]</scope>
    <source>
        <strain evidence="11">G3</strain>
    </source>
</reference>
<feature type="transmembrane region" description="Helical" evidence="8">
    <location>
        <begin position="1161"/>
        <end position="1183"/>
    </location>
</feature>
<dbReference type="NCBIfam" id="TIGR00229">
    <property type="entry name" value="sensory_box"/>
    <property type="match status" value="1"/>
</dbReference>
<feature type="transmembrane region" description="Helical" evidence="8">
    <location>
        <begin position="221"/>
        <end position="244"/>
    </location>
</feature>
<feature type="transmembrane region" description="Helical" evidence="8">
    <location>
        <begin position="675"/>
        <end position="694"/>
    </location>
</feature>
<evidence type="ECO:0000259" key="9">
    <source>
        <dbReference type="PROSITE" id="PS50112"/>
    </source>
</evidence>
<dbReference type="VEuPathDB" id="TrichDB:TVAGG3_0307670"/>
<organism evidence="11 12">
    <name type="scientific">Trichomonas vaginalis (strain ATCC PRA-98 / G3)</name>
    <dbReference type="NCBI Taxonomy" id="412133"/>
    <lineage>
        <taxon>Eukaryota</taxon>
        <taxon>Metamonada</taxon>
        <taxon>Parabasalia</taxon>
        <taxon>Trichomonadida</taxon>
        <taxon>Trichomonadidae</taxon>
        <taxon>Trichomonas</taxon>
    </lineage>
</organism>
<dbReference type="InterPro" id="IPR001054">
    <property type="entry name" value="A/G_cyclase"/>
</dbReference>
<gene>
    <name evidence="11" type="ORF">TVAG_291050</name>
</gene>
<dbReference type="SMART" id="SM00044">
    <property type="entry name" value="CYCc"/>
    <property type="match status" value="1"/>
</dbReference>
<dbReference type="GO" id="GO:0001653">
    <property type="term" value="F:peptide receptor activity"/>
    <property type="evidence" value="ECO:0000318"/>
    <property type="project" value="GO_Central"/>
</dbReference>
<dbReference type="eggNOG" id="KOG1023">
    <property type="taxonomic scope" value="Eukaryota"/>
</dbReference>
<feature type="transmembrane region" description="Helical" evidence="8">
    <location>
        <begin position="1006"/>
        <end position="1023"/>
    </location>
</feature>
<feature type="transmembrane region" description="Helical" evidence="8">
    <location>
        <begin position="182"/>
        <end position="200"/>
    </location>
</feature>
<dbReference type="PROSITE" id="PS50125">
    <property type="entry name" value="GUANYLATE_CYCLASE_2"/>
    <property type="match status" value="1"/>
</dbReference>
<dbReference type="SMR" id="A2F3Y3"/>
<dbReference type="PANTHER" id="PTHR11920">
    <property type="entry name" value="GUANYLYL CYCLASE"/>
    <property type="match status" value="1"/>
</dbReference>
<dbReference type="GO" id="GO:0035556">
    <property type="term" value="P:intracellular signal transduction"/>
    <property type="evidence" value="ECO:0007669"/>
    <property type="project" value="InterPro"/>
</dbReference>
<proteinExistence type="predicted"/>
<dbReference type="RefSeq" id="XP_001313328.1">
    <property type="nucleotide sequence ID" value="XM_001313327.1"/>
</dbReference>
<feature type="transmembrane region" description="Helical" evidence="8">
    <location>
        <begin position="55"/>
        <end position="77"/>
    </location>
</feature>
<dbReference type="PANTHER" id="PTHR11920:SF335">
    <property type="entry name" value="GUANYLATE CYCLASE"/>
    <property type="match status" value="1"/>
</dbReference>
<dbReference type="CDD" id="cd07302">
    <property type="entry name" value="CHD"/>
    <property type="match status" value="1"/>
</dbReference>